<feature type="compositionally biased region" description="Basic residues" evidence="1">
    <location>
        <begin position="351"/>
        <end position="362"/>
    </location>
</feature>
<feature type="compositionally biased region" description="Basic residues" evidence="1">
    <location>
        <begin position="275"/>
        <end position="291"/>
    </location>
</feature>
<feature type="non-terminal residue" evidence="2">
    <location>
        <position position="362"/>
    </location>
</feature>
<keyword evidence="2" id="KW-0547">Nucleotide-binding</keyword>
<feature type="non-terminal residue" evidence="2">
    <location>
        <position position="1"/>
    </location>
</feature>
<feature type="compositionally biased region" description="Basic and acidic residues" evidence="1">
    <location>
        <begin position="92"/>
        <end position="124"/>
    </location>
</feature>
<feature type="compositionally biased region" description="Basic and acidic residues" evidence="1">
    <location>
        <begin position="142"/>
        <end position="151"/>
    </location>
</feature>
<evidence type="ECO:0000256" key="1">
    <source>
        <dbReference type="SAM" id="MobiDB-lite"/>
    </source>
</evidence>
<proteinExistence type="predicted"/>
<feature type="compositionally biased region" description="Basic residues" evidence="1">
    <location>
        <begin position="58"/>
        <end position="70"/>
    </location>
</feature>
<reference evidence="2" key="1">
    <citation type="submission" date="2020-02" db="EMBL/GenBank/DDBJ databases">
        <authorList>
            <person name="Meier V. D."/>
        </authorList>
    </citation>
    <scope>NUCLEOTIDE SEQUENCE</scope>
    <source>
        <strain evidence="2">AVDCRST_MAG66</strain>
    </source>
</reference>
<feature type="compositionally biased region" description="Basic residues" evidence="1">
    <location>
        <begin position="248"/>
        <end position="265"/>
    </location>
</feature>
<dbReference type="AlphaFoldDB" id="A0A6J4NFB6"/>
<feature type="compositionally biased region" description="Low complexity" evidence="1">
    <location>
        <begin position="152"/>
        <end position="167"/>
    </location>
</feature>
<protein>
    <submittedName>
        <fullName evidence="2">Glycerol-3-phosphate ABC transporter, ATP-binding protein UgpC</fullName>
    </submittedName>
</protein>
<evidence type="ECO:0000313" key="2">
    <source>
        <dbReference type="EMBL" id="CAA9384488.1"/>
    </source>
</evidence>
<accession>A0A6J4NFB6</accession>
<sequence>GCRHLRQGVPPLPRGHQARGRRPRPGDHRRGVPRPGGPLRLRQVDLAAHAGRPGGGHLRVHPHRRPRRHAHAPEGPGHRDGVPELRALPPHDGGREHGLRAQDRRGAEAADRRAGQRGGEDPRPRAVPRAPPEGPVRRPAPARRDGARDRPPAAGVLHGRAAVQPRRQAARLHPHADRLVAAPPGHHHRLRHPRPGRGHDDGRPGRCAQGRPAPAGRHPAQHVRPPGQPVRRRVHRLARDEPRPGGHGGRRPALRRRRHPGAARGVRRDRGPPLGHRRCPAGGPRGRRGGRRSQGGGGRRRGARRRRLRVRHLAHRRRVQGDHRPGRRPHAAGEGRGAAPRPAPDEPAPVRRGHRRAHRPAL</sequence>
<dbReference type="EMBL" id="CADCUS010000073">
    <property type="protein sequence ID" value="CAA9384488.1"/>
    <property type="molecule type" value="Genomic_DNA"/>
</dbReference>
<gene>
    <name evidence="2" type="ORF">AVDCRST_MAG66-527</name>
</gene>
<organism evidence="2">
    <name type="scientific">uncultured Pseudonocardia sp</name>
    <dbReference type="NCBI Taxonomy" id="211455"/>
    <lineage>
        <taxon>Bacteria</taxon>
        <taxon>Bacillati</taxon>
        <taxon>Actinomycetota</taxon>
        <taxon>Actinomycetes</taxon>
        <taxon>Pseudonocardiales</taxon>
        <taxon>Pseudonocardiaceae</taxon>
        <taxon>Pseudonocardia</taxon>
        <taxon>environmental samples</taxon>
    </lineage>
</organism>
<keyword evidence="2" id="KW-0067">ATP-binding</keyword>
<feature type="region of interest" description="Disordered" evidence="1">
    <location>
        <begin position="1"/>
        <end position="362"/>
    </location>
</feature>
<name>A0A6J4NFB6_9PSEU</name>
<dbReference type="GO" id="GO:0005524">
    <property type="term" value="F:ATP binding"/>
    <property type="evidence" value="ECO:0007669"/>
    <property type="project" value="UniProtKB-KW"/>
</dbReference>
<feature type="compositionally biased region" description="Basic residues" evidence="1">
    <location>
        <begin position="185"/>
        <end position="196"/>
    </location>
</feature>
<feature type="compositionally biased region" description="Basic residues" evidence="1">
    <location>
        <begin position="298"/>
        <end position="318"/>
    </location>
</feature>